<comment type="caution">
    <text evidence="2">The sequence shown here is derived from an EMBL/GenBank/DDBJ whole genome shotgun (WGS) entry which is preliminary data.</text>
</comment>
<gene>
    <name evidence="2" type="ORF">Pla123a_09290</name>
</gene>
<dbReference type="EMBL" id="SJPO01000002">
    <property type="protein sequence ID" value="TWT78139.1"/>
    <property type="molecule type" value="Genomic_DNA"/>
</dbReference>
<keyword evidence="3" id="KW-1185">Reference proteome</keyword>
<sequence>MPMLLLAAVLLSVGCREKGIRTEYGTRTGYGARSVNGTTVLGQMFEDAGHRVRSWRLMSPSLAKADVIVYFPSESQPLSTDAVAWLDDWLRYSYDDDTYELQEKTLIVVGRAYSAEEFYWRETQPRAPAGLKTEYAAKLRKAQLDGPLGSGTGGKGTVGDWYDLTAPGTTSKVTTLTGPWSIGVDASKAAIEQSGTVFPNKSLDVLLADGAGHPLVSELIYSEDDEWSSDGSSVLVIENGSFLLNASVVNHEHRKLAGRVVDYAGAPEKDVVFLESDASPTISDTDPNQNPPTGFELFRIWPIGAVLAQAAALGIVFALAQFPIFGVPRRLERPALTDFSKHVTALSRLLSATRDRAFASGLVRKYFTERRQ</sequence>
<organism evidence="2 3">
    <name type="scientific">Posidoniimonas polymericola</name>
    <dbReference type="NCBI Taxonomy" id="2528002"/>
    <lineage>
        <taxon>Bacteria</taxon>
        <taxon>Pseudomonadati</taxon>
        <taxon>Planctomycetota</taxon>
        <taxon>Planctomycetia</taxon>
        <taxon>Pirellulales</taxon>
        <taxon>Lacipirellulaceae</taxon>
        <taxon>Posidoniimonas</taxon>
    </lineage>
</organism>
<feature type="transmembrane region" description="Helical" evidence="1">
    <location>
        <begin position="300"/>
        <end position="320"/>
    </location>
</feature>
<dbReference type="Proteomes" id="UP000318478">
    <property type="component" value="Unassembled WGS sequence"/>
</dbReference>
<evidence type="ECO:0008006" key="4">
    <source>
        <dbReference type="Google" id="ProtNLM"/>
    </source>
</evidence>
<proteinExistence type="predicted"/>
<dbReference type="AlphaFoldDB" id="A0A5C5YT31"/>
<name>A0A5C5YT31_9BACT</name>
<keyword evidence="1" id="KW-0472">Membrane</keyword>
<evidence type="ECO:0000313" key="2">
    <source>
        <dbReference type="EMBL" id="TWT78139.1"/>
    </source>
</evidence>
<evidence type="ECO:0000313" key="3">
    <source>
        <dbReference type="Proteomes" id="UP000318478"/>
    </source>
</evidence>
<evidence type="ECO:0000256" key="1">
    <source>
        <dbReference type="SAM" id="Phobius"/>
    </source>
</evidence>
<protein>
    <recommendedName>
        <fullName evidence="4">DUF4350 domain-containing protein</fullName>
    </recommendedName>
</protein>
<accession>A0A5C5YT31</accession>
<reference evidence="2 3" key="1">
    <citation type="submission" date="2019-02" db="EMBL/GenBank/DDBJ databases">
        <title>Deep-cultivation of Planctomycetes and their phenomic and genomic characterization uncovers novel biology.</title>
        <authorList>
            <person name="Wiegand S."/>
            <person name="Jogler M."/>
            <person name="Boedeker C."/>
            <person name="Pinto D."/>
            <person name="Vollmers J."/>
            <person name="Rivas-Marin E."/>
            <person name="Kohn T."/>
            <person name="Peeters S.H."/>
            <person name="Heuer A."/>
            <person name="Rast P."/>
            <person name="Oberbeckmann S."/>
            <person name="Bunk B."/>
            <person name="Jeske O."/>
            <person name="Meyerdierks A."/>
            <person name="Storesund J.E."/>
            <person name="Kallscheuer N."/>
            <person name="Luecker S."/>
            <person name="Lage O.M."/>
            <person name="Pohl T."/>
            <person name="Merkel B.J."/>
            <person name="Hornburger P."/>
            <person name="Mueller R.-W."/>
            <person name="Bruemmer F."/>
            <person name="Labrenz M."/>
            <person name="Spormann A.M."/>
            <person name="Op Den Camp H."/>
            <person name="Overmann J."/>
            <person name="Amann R."/>
            <person name="Jetten M.S.M."/>
            <person name="Mascher T."/>
            <person name="Medema M.H."/>
            <person name="Devos D.P."/>
            <person name="Kaster A.-K."/>
            <person name="Ovreas L."/>
            <person name="Rohde M."/>
            <person name="Galperin M.Y."/>
            <person name="Jogler C."/>
        </authorList>
    </citation>
    <scope>NUCLEOTIDE SEQUENCE [LARGE SCALE GENOMIC DNA]</scope>
    <source>
        <strain evidence="2 3">Pla123a</strain>
    </source>
</reference>
<keyword evidence="1" id="KW-1133">Transmembrane helix</keyword>
<keyword evidence="1" id="KW-0812">Transmembrane</keyword>
<dbReference type="OrthoDB" id="258729at2"/>